<feature type="domain" description="NADP-dependent oxidoreductase" evidence="5">
    <location>
        <begin position="18"/>
        <end position="195"/>
    </location>
</feature>
<dbReference type="AlphaFoldDB" id="A0A2T4CAX4"/>
<accession>A0A2T4CAX4</accession>
<dbReference type="STRING" id="983965.A0A2T4CAX4"/>
<feature type="binding site" evidence="3">
    <location>
        <position position="111"/>
    </location>
    <ligand>
        <name>substrate</name>
    </ligand>
</feature>
<evidence type="ECO:0000256" key="4">
    <source>
        <dbReference type="PIRSR" id="PIRSR000097-3"/>
    </source>
</evidence>
<evidence type="ECO:0000259" key="5">
    <source>
        <dbReference type="Pfam" id="PF00248"/>
    </source>
</evidence>
<gene>
    <name evidence="6" type="ORF">M440DRAFT_1454681</name>
</gene>
<dbReference type="PROSITE" id="PS00062">
    <property type="entry name" value="ALDOKETO_REDUCTASE_2"/>
    <property type="match status" value="1"/>
</dbReference>
<name>A0A2T4CAX4_TRILO</name>
<dbReference type="Pfam" id="PF00248">
    <property type="entry name" value="Aldo_ket_red"/>
    <property type="match status" value="1"/>
</dbReference>
<evidence type="ECO:0000256" key="3">
    <source>
        <dbReference type="PIRSR" id="PIRSR000097-2"/>
    </source>
</evidence>
<dbReference type="InterPro" id="IPR020471">
    <property type="entry name" value="AKR"/>
</dbReference>
<dbReference type="PROSITE" id="PS00798">
    <property type="entry name" value="ALDOKETO_REDUCTASE_1"/>
    <property type="match status" value="1"/>
</dbReference>
<dbReference type="OrthoDB" id="4892965at2759"/>
<evidence type="ECO:0000313" key="7">
    <source>
        <dbReference type="Proteomes" id="UP000240760"/>
    </source>
</evidence>
<organism evidence="6 7">
    <name type="scientific">Trichoderma longibrachiatum ATCC 18648</name>
    <dbReference type="NCBI Taxonomy" id="983965"/>
    <lineage>
        <taxon>Eukaryota</taxon>
        <taxon>Fungi</taxon>
        <taxon>Dikarya</taxon>
        <taxon>Ascomycota</taxon>
        <taxon>Pezizomycotina</taxon>
        <taxon>Sordariomycetes</taxon>
        <taxon>Hypocreomycetidae</taxon>
        <taxon>Hypocreales</taxon>
        <taxon>Hypocreaceae</taxon>
        <taxon>Trichoderma</taxon>
    </lineage>
</organism>
<evidence type="ECO:0000256" key="2">
    <source>
        <dbReference type="PIRSR" id="PIRSR000097-1"/>
    </source>
</evidence>
<protein>
    <submittedName>
        <fullName evidence="6">Aldo/keto reductase</fullName>
    </submittedName>
</protein>
<dbReference type="GO" id="GO:0016491">
    <property type="term" value="F:oxidoreductase activity"/>
    <property type="evidence" value="ECO:0007669"/>
    <property type="project" value="UniProtKB-KW"/>
</dbReference>
<dbReference type="Gene3D" id="3.20.20.100">
    <property type="entry name" value="NADP-dependent oxidoreductase domain"/>
    <property type="match status" value="1"/>
</dbReference>
<feature type="active site" description="Proton donor" evidence="2">
    <location>
        <position position="53"/>
    </location>
</feature>
<feature type="site" description="Lowers pKa of active site Tyr" evidence="4">
    <location>
        <position position="78"/>
    </location>
</feature>
<dbReference type="Proteomes" id="UP000240760">
    <property type="component" value="Unassembled WGS sequence"/>
</dbReference>
<dbReference type="SUPFAM" id="SSF51430">
    <property type="entry name" value="NAD(P)-linked oxidoreductase"/>
    <property type="match status" value="1"/>
</dbReference>
<evidence type="ECO:0000313" key="6">
    <source>
        <dbReference type="EMBL" id="PTB78721.1"/>
    </source>
</evidence>
<dbReference type="CDD" id="cd19071">
    <property type="entry name" value="AKR_AKR1-5-like"/>
    <property type="match status" value="1"/>
</dbReference>
<dbReference type="InterPro" id="IPR018170">
    <property type="entry name" value="Aldo/ket_reductase_CS"/>
</dbReference>
<sequence length="271" mass="30073">MALPKVFILNNGHSIPAIGLGTFQGDEGNSKVKEAVKTALQLGYRHIDGASAYGNEKEIGEAIKKSGIPRGEIFVTSKLAQTWHEPSDVQRALEVTLKDLQLDYVDLYLMHYYDLSRRYPETWKAMEKLVDLGLARSIGLSNFNILKTKRILSTARIIPAVNQVEVHPYFPQQELLEVSSKHGILLMAHQPLGGRPVGVVVGSNKPFPTADEKVCLSWVVQRGIPAVPKSVQLASERGPVRFLDPSRHLGFDVFDEENDQPLANSAPWDEV</sequence>
<dbReference type="PANTHER" id="PTHR11732">
    <property type="entry name" value="ALDO/KETO REDUCTASE"/>
    <property type="match status" value="1"/>
</dbReference>
<dbReference type="InterPro" id="IPR036812">
    <property type="entry name" value="NAD(P)_OxRdtase_dom_sf"/>
</dbReference>
<dbReference type="PRINTS" id="PR00069">
    <property type="entry name" value="ALDKETRDTASE"/>
</dbReference>
<keyword evidence="7" id="KW-1185">Reference proteome</keyword>
<dbReference type="EMBL" id="KZ679129">
    <property type="protein sequence ID" value="PTB78721.1"/>
    <property type="molecule type" value="Genomic_DNA"/>
</dbReference>
<keyword evidence="1" id="KW-0560">Oxidoreductase</keyword>
<dbReference type="InterPro" id="IPR023210">
    <property type="entry name" value="NADP_OxRdtase_dom"/>
</dbReference>
<dbReference type="PIRSF" id="PIRSF000097">
    <property type="entry name" value="AKR"/>
    <property type="match status" value="1"/>
</dbReference>
<proteinExistence type="predicted"/>
<evidence type="ECO:0000256" key="1">
    <source>
        <dbReference type="ARBA" id="ARBA00023002"/>
    </source>
</evidence>
<reference evidence="6 7" key="1">
    <citation type="submission" date="2016-07" db="EMBL/GenBank/DDBJ databases">
        <title>Multiple horizontal gene transfer events from other fungi enriched the ability of initially mycotrophic Trichoderma (Ascomycota) to feed on dead plant biomass.</title>
        <authorList>
            <consortium name="DOE Joint Genome Institute"/>
            <person name="Aerts A."/>
            <person name="Atanasova L."/>
            <person name="Chenthamara K."/>
            <person name="Zhang J."/>
            <person name="Grujic M."/>
            <person name="Henrissat B."/>
            <person name="Kuo A."/>
            <person name="Salamov A."/>
            <person name="Lipzen A."/>
            <person name="Labutti K."/>
            <person name="Barry K."/>
            <person name="Miao Y."/>
            <person name="Rahimi M.J."/>
            <person name="Shen Q."/>
            <person name="Grigoriev I.V."/>
            <person name="Kubicek C.P."/>
            <person name="Druzhinina I.S."/>
        </authorList>
    </citation>
    <scope>NUCLEOTIDE SEQUENCE [LARGE SCALE GENOMIC DNA]</scope>
    <source>
        <strain evidence="6 7">ATCC 18648</strain>
    </source>
</reference>